<dbReference type="GO" id="GO:0071949">
    <property type="term" value="F:FAD binding"/>
    <property type="evidence" value="ECO:0007669"/>
    <property type="project" value="InterPro"/>
</dbReference>
<dbReference type="EMBL" id="PVTG01000004">
    <property type="protein sequence ID" value="PRY50223.1"/>
    <property type="molecule type" value="Genomic_DNA"/>
</dbReference>
<organism evidence="3 4">
    <name type="scientific">Geodermatophilus tzadiensis</name>
    <dbReference type="NCBI Taxonomy" id="1137988"/>
    <lineage>
        <taxon>Bacteria</taxon>
        <taxon>Bacillati</taxon>
        <taxon>Actinomycetota</taxon>
        <taxon>Actinomycetes</taxon>
        <taxon>Geodermatophilales</taxon>
        <taxon>Geodermatophilaceae</taxon>
        <taxon>Geodermatophilus</taxon>
    </lineage>
</organism>
<dbReference type="InterPro" id="IPR050631">
    <property type="entry name" value="PheA/TfdB_FAD_monoxygenase"/>
</dbReference>
<dbReference type="Pfam" id="PF01494">
    <property type="entry name" value="FAD_binding_3"/>
    <property type="match status" value="1"/>
</dbReference>
<dbReference type="PANTHER" id="PTHR43476:SF5">
    <property type="entry name" value="FAD-DEPENDENT MONOOXYGENASE"/>
    <property type="match status" value="1"/>
</dbReference>
<feature type="domain" description="FAD-binding" evidence="2">
    <location>
        <begin position="2"/>
        <end position="334"/>
    </location>
</feature>
<dbReference type="Proteomes" id="UP000239210">
    <property type="component" value="Unassembled WGS sequence"/>
</dbReference>
<dbReference type="SUPFAM" id="SSF51905">
    <property type="entry name" value="FAD/NAD(P)-binding domain"/>
    <property type="match status" value="1"/>
</dbReference>
<gene>
    <name evidence="3" type="ORF">LY71_104260</name>
</gene>
<dbReference type="NCBIfam" id="NF004833">
    <property type="entry name" value="PRK06185.1-1"/>
    <property type="match status" value="1"/>
</dbReference>
<protein>
    <submittedName>
        <fullName evidence="3">2-polyprenyl-6-methoxyphenol hydroxylase-like FAD-dependent oxidoreductase</fullName>
    </submittedName>
</protein>
<sequence length="414" mass="44662">MVVGGGPAGLVLALLLARDGVDVVVLEKHADFFRDFRGDTVHPSTLRLLGELGLAEAFLELPHQEVERLGVTTDEGEFTLADFRRLPGPYRFLTFVPQWDFLSFLAGQAARSPHFRLLMGAEAVALLRQDGRVTGVRYTTADGATGEVSAALTVAADGRDSRLRAEAGLAVREFGAPMDVLWFRLPKAAGSAAPPFGGVGRLTRGRLLVLIDRGEYWQSAYLVRKGTVDEVRAAGLAAFRADLLRLLPGMEASVAALQSWDDVRLLSVQLDRLSRWHLPGLLLIGDAAHAMSPIGGVGVNLAVQDAAAAARLLAPWVRRGSVPSRVLARVHRRRVLPTVVTQRVQRLVQQRFVDRLLAGDRPAATPGVLRLLQRWPVLQGIPARVIGLGVLPEHARSAPLTAPREAAQAGRGAT</sequence>
<dbReference type="AlphaFoldDB" id="A0A2T0TX43"/>
<keyword evidence="4" id="KW-1185">Reference proteome</keyword>
<evidence type="ECO:0000313" key="4">
    <source>
        <dbReference type="Proteomes" id="UP000239210"/>
    </source>
</evidence>
<dbReference type="InterPro" id="IPR036188">
    <property type="entry name" value="FAD/NAD-bd_sf"/>
</dbReference>
<proteinExistence type="predicted"/>
<dbReference type="InterPro" id="IPR002938">
    <property type="entry name" value="FAD-bd"/>
</dbReference>
<evidence type="ECO:0000256" key="1">
    <source>
        <dbReference type="ARBA" id="ARBA00023002"/>
    </source>
</evidence>
<reference evidence="3 4" key="1">
    <citation type="submission" date="2018-03" db="EMBL/GenBank/DDBJ databases">
        <title>Genomic Encyclopedia of Archaeal and Bacterial Type Strains, Phase II (KMG-II): from individual species to whole genera.</title>
        <authorList>
            <person name="Goeker M."/>
        </authorList>
    </citation>
    <scope>NUCLEOTIDE SEQUENCE [LARGE SCALE GENOMIC DNA]</scope>
    <source>
        <strain evidence="3 4">DSM 45416</strain>
    </source>
</reference>
<accession>A0A2T0TX43</accession>
<evidence type="ECO:0000259" key="2">
    <source>
        <dbReference type="Pfam" id="PF01494"/>
    </source>
</evidence>
<dbReference type="GO" id="GO:0016491">
    <property type="term" value="F:oxidoreductase activity"/>
    <property type="evidence" value="ECO:0007669"/>
    <property type="project" value="UniProtKB-KW"/>
</dbReference>
<keyword evidence="1" id="KW-0560">Oxidoreductase</keyword>
<comment type="caution">
    <text evidence="3">The sequence shown here is derived from an EMBL/GenBank/DDBJ whole genome shotgun (WGS) entry which is preliminary data.</text>
</comment>
<evidence type="ECO:0000313" key="3">
    <source>
        <dbReference type="EMBL" id="PRY50223.1"/>
    </source>
</evidence>
<dbReference type="NCBIfam" id="NF004834">
    <property type="entry name" value="PRK06185.1-3"/>
    <property type="match status" value="1"/>
</dbReference>
<dbReference type="PANTHER" id="PTHR43476">
    <property type="entry name" value="3-(3-HYDROXY-PHENYL)PROPIONATE/3-HYDROXYCINNAMIC ACID HYDROXYLASE"/>
    <property type="match status" value="1"/>
</dbReference>
<dbReference type="Gene3D" id="3.50.50.60">
    <property type="entry name" value="FAD/NAD(P)-binding domain"/>
    <property type="match status" value="2"/>
</dbReference>
<dbReference type="PRINTS" id="PR00420">
    <property type="entry name" value="RNGMNOXGNASE"/>
</dbReference>
<name>A0A2T0TX43_9ACTN</name>